<evidence type="ECO:0000259" key="2">
    <source>
        <dbReference type="PROSITE" id="PS50181"/>
    </source>
</evidence>
<protein>
    <recommendedName>
        <fullName evidence="2">F-box domain-containing protein</fullName>
    </recommendedName>
</protein>
<dbReference type="InterPro" id="IPR001810">
    <property type="entry name" value="F-box_dom"/>
</dbReference>
<feature type="domain" description="F-box" evidence="2">
    <location>
        <begin position="84"/>
        <end position="133"/>
    </location>
</feature>
<dbReference type="PROSITE" id="PS50181">
    <property type="entry name" value="FBOX"/>
    <property type="match status" value="1"/>
</dbReference>
<dbReference type="SUPFAM" id="SSF81383">
    <property type="entry name" value="F-box domain"/>
    <property type="match status" value="1"/>
</dbReference>
<gene>
    <name evidence="3" type="ORF">M407DRAFT_17970</name>
</gene>
<dbReference type="HOGENOM" id="CLU_399584_0_0_1"/>
<reference evidence="4" key="2">
    <citation type="submission" date="2015-01" db="EMBL/GenBank/DDBJ databases">
        <title>Evolutionary Origins and Diversification of the Mycorrhizal Mutualists.</title>
        <authorList>
            <consortium name="DOE Joint Genome Institute"/>
            <consortium name="Mycorrhizal Genomics Consortium"/>
            <person name="Kohler A."/>
            <person name="Kuo A."/>
            <person name="Nagy L.G."/>
            <person name="Floudas D."/>
            <person name="Copeland A."/>
            <person name="Barry K.W."/>
            <person name="Cichocki N."/>
            <person name="Veneault-Fourrey C."/>
            <person name="LaButti K."/>
            <person name="Lindquist E.A."/>
            <person name="Lipzen A."/>
            <person name="Lundell T."/>
            <person name="Morin E."/>
            <person name="Murat C."/>
            <person name="Riley R."/>
            <person name="Ohm R."/>
            <person name="Sun H."/>
            <person name="Tunlid A."/>
            <person name="Henrissat B."/>
            <person name="Grigoriev I.V."/>
            <person name="Hibbett D.S."/>
            <person name="Martin F."/>
        </authorList>
    </citation>
    <scope>NUCLEOTIDE SEQUENCE [LARGE SCALE GENOMIC DNA]</scope>
    <source>
        <strain evidence="4">MUT 4182</strain>
    </source>
</reference>
<dbReference type="InterPro" id="IPR036047">
    <property type="entry name" value="F-box-like_dom_sf"/>
</dbReference>
<evidence type="ECO:0000256" key="1">
    <source>
        <dbReference type="SAM" id="MobiDB-lite"/>
    </source>
</evidence>
<sequence length="757" mass="87203">MVTTRGKKIKFDMDSSEGELGGEILVDVEQPEKPAPKRQRRKKSKVADDDPTFDSESLSSKGKAKATADQNQLITRRGGKGGKLRDLMNMPVDIFTEVCSYLDPYDLRRLALTSKRLWDILMTKEAKHIWNTALASIPDLPECPKDLNEPQYVCLLYSSECYTIGCTSRGTKADWFHRVRFCPACYETKMTNEWHLTSSRDSLELGFEQATLYQVQPYLNSSPVMRLALLYRRFNSNRGGGMRKNGERRYLVEALKTAGQRYEASSPEEAKEYLLTLKEARDYRIETGRAMIHWNYDHLGSRANEIAAEKKARFASIKFKLLEMGWDEKDFPMSRKEFTDLVLKDQKLTPKVWQNIKPKLELLLETGRNERLAEEKSQRLTTREKAITRFYHQLCRDVMELPFEHSDLNSLPPEVDEAFAIPSVATLLENDTETVTEEQWIEVAPDARLMVLKWWRDYLQQLVEYVANSTKSPPNNLDTGAQEVAGPDTDSEDAISGSIETLKAQLSCGTSVFWCKASYCRRIWWFPQIISHGMSYHWTFSIDRLLSQLQQPQPEAQELVKRLLTDLNVDPKAATSLGVIVEGQDEKNFLCMRCDERVARYRTLNELIFHYFDVQKWFDNATEAVRTSPDKCYPSRAVNSELPKIVNDHDWVSNGALLARQDDKEKSEDVLQLQAEFRKESLNDPSCYSEGIGGGDFDNQPRREIFRWCLLCPKGYGPSYCATTDIRLHIQQKHDKEPDLENDTTLERLYPSDPCPR</sequence>
<proteinExistence type="predicted"/>
<dbReference type="AlphaFoldDB" id="A0A0C3LGK2"/>
<feature type="compositionally biased region" description="Polar residues" evidence="1">
    <location>
        <begin position="470"/>
        <end position="479"/>
    </location>
</feature>
<evidence type="ECO:0000313" key="3">
    <source>
        <dbReference type="EMBL" id="KIO33103.1"/>
    </source>
</evidence>
<accession>A0A0C3LGK2</accession>
<dbReference type="STRING" id="1051891.A0A0C3LGK2"/>
<keyword evidence="4" id="KW-1185">Reference proteome</keyword>
<feature type="region of interest" description="Disordered" evidence="1">
    <location>
        <begin position="470"/>
        <end position="491"/>
    </location>
</feature>
<reference evidence="3 4" key="1">
    <citation type="submission" date="2014-04" db="EMBL/GenBank/DDBJ databases">
        <authorList>
            <consortium name="DOE Joint Genome Institute"/>
            <person name="Kuo A."/>
            <person name="Girlanda M."/>
            <person name="Perotto S."/>
            <person name="Kohler A."/>
            <person name="Nagy L.G."/>
            <person name="Floudas D."/>
            <person name="Copeland A."/>
            <person name="Barry K.W."/>
            <person name="Cichocki N."/>
            <person name="Veneault-Fourrey C."/>
            <person name="LaButti K."/>
            <person name="Lindquist E.A."/>
            <person name="Lipzen A."/>
            <person name="Lundell T."/>
            <person name="Morin E."/>
            <person name="Murat C."/>
            <person name="Sun H."/>
            <person name="Tunlid A."/>
            <person name="Henrissat B."/>
            <person name="Grigoriev I.V."/>
            <person name="Hibbett D.S."/>
            <person name="Martin F."/>
            <person name="Nordberg H.P."/>
            <person name="Cantor M.N."/>
            <person name="Hua S.X."/>
        </authorList>
    </citation>
    <scope>NUCLEOTIDE SEQUENCE [LARGE SCALE GENOMIC DNA]</scope>
    <source>
        <strain evidence="3 4">MUT 4182</strain>
    </source>
</reference>
<dbReference type="OrthoDB" id="2322499at2759"/>
<feature type="region of interest" description="Disordered" evidence="1">
    <location>
        <begin position="734"/>
        <end position="757"/>
    </location>
</feature>
<dbReference type="Pfam" id="PF00646">
    <property type="entry name" value="F-box"/>
    <property type="match status" value="1"/>
</dbReference>
<dbReference type="EMBL" id="KN822950">
    <property type="protein sequence ID" value="KIO33103.1"/>
    <property type="molecule type" value="Genomic_DNA"/>
</dbReference>
<name>A0A0C3LGK2_9AGAM</name>
<dbReference type="CDD" id="cd09917">
    <property type="entry name" value="F-box_SF"/>
    <property type="match status" value="1"/>
</dbReference>
<organism evidence="3 4">
    <name type="scientific">Tulasnella calospora MUT 4182</name>
    <dbReference type="NCBI Taxonomy" id="1051891"/>
    <lineage>
        <taxon>Eukaryota</taxon>
        <taxon>Fungi</taxon>
        <taxon>Dikarya</taxon>
        <taxon>Basidiomycota</taxon>
        <taxon>Agaricomycotina</taxon>
        <taxon>Agaricomycetes</taxon>
        <taxon>Cantharellales</taxon>
        <taxon>Tulasnellaceae</taxon>
        <taxon>Tulasnella</taxon>
    </lineage>
</organism>
<feature type="region of interest" description="Disordered" evidence="1">
    <location>
        <begin position="20"/>
        <end position="80"/>
    </location>
</feature>
<dbReference type="Proteomes" id="UP000054248">
    <property type="component" value="Unassembled WGS sequence"/>
</dbReference>
<evidence type="ECO:0000313" key="4">
    <source>
        <dbReference type="Proteomes" id="UP000054248"/>
    </source>
</evidence>